<keyword evidence="4 6" id="KW-0131">Cell cycle</keyword>
<sequence length="239" mass="25556">MSNTPIELKGSNFTLSVLHLNDGAPKVIRQAISEKIAQAPQFLKNAPVVINVSAIADQDIDFKKLRRIVEDAGLRVVGISGSSDAKQKEAIIAAQLPILNEGKITKPATSANSAQSDNDTTNNEAPAVVRQNTKIIHTPVRSGQRIYAQNSDLIVTSNVSAGAELIADGNVHVYGILRGRVLAGASGDVESHIFCTHLSAELVSIAGQYWLSDQIPTDFVGKSVQLSLQENELTIENLI</sequence>
<evidence type="ECO:0000259" key="7">
    <source>
        <dbReference type="Pfam" id="PF03775"/>
    </source>
</evidence>
<dbReference type="SUPFAM" id="SSF63848">
    <property type="entry name" value="Cell-division inhibitor MinC, C-terminal domain"/>
    <property type="match status" value="1"/>
</dbReference>
<proteinExistence type="inferred from homology"/>
<accession>A0A198GPU7</accession>
<dbReference type="NCBIfam" id="TIGR01222">
    <property type="entry name" value="minC"/>
    <property type="match status" value="1"/>
</dbReference>
<dbReference type="GO" id="GO:0000917">
    <property type="term" value="P:division septum assembly"/>
    <property type="evidence" value="ECO:0007669"/>
    <property type="project" value="UniProtKB-KW"/>
</dbReference>
<gene>
    <name evidence="6" type="primary">minC</name>
    <name evidence="9" type="ORF">M983_0150</name>
</gene>
<comment type="subunit">
    <text evidence="6">Interacts with MinD and FtsZ.</text>
</comment>
<evidence type="ECO:0000313" key="9">
    <source>
        <dbReference type="EMBL" id="OAT38885.1"/>
    </source>
</evidence>
<dbReference type="InterPro" id="IPR005526">
    <property type="entry name" value="Septum_form_inhib_MinC_C"/>
</dbReference>
<reference evidence="9 10" key="1">
    <citation type="submission" date="2016-04" db="EMBL/GenBank/DDBJ databases">
        <title>ATOL: Assembling a taxonomically balanced genome-scale reconstruction of the evolutionary history of the Enterobacteriaceae.</title>
        <authorList>
            <person name="Plunkett G.III."/>
            <person name="Neeno-Eckwall E.C."/>
            <person name="Glasner J.D."/>
            <person name="Perna N.T."/>
        </authorList>
    </citation>
    <scope>NUCLEOTIDE SEQUENCE [LARGE SCALE GENOMIC DNA]</scope>
    <source>
        <strain evidence="9 10">ATCC 19692</strain>
    </source>
</reference>
<feature type="domain" description="Septum formation inhibitor MinC N-terminal" evidence="8">
    <location>
        <begin position="6"/>
        <end position="76"/>
    </location>
</feature>
<dbReference type="PANTHER" id="PTHR34108">
    <property type="entry name" value="SEPTUM SITE-DETERMINING PROTEIN MINC"/>
    <property type="match status" value="1"/>
</dbReference>
<evidence type="ECO:0000256" key="5">
    <source>
        <dbReference type="ARBA" id="ARBA00025606"/>
    </source>
</evidence>
<dbReference type="GO" id="GO:1901891">
    <property type="term" value="P:regulation of cell septum assembly"/>
    <property type="evidence" value="ECO:0007669"/>
    <property type="project" value="InterPro"/>
</dbReference>
<evidence type="ECO:0000259" key="8">
    <source>
        <dbReference type="Pfam" id="PF05209"/>
    </source>
</evidence>
<dbReference type="AlphaFoldDB" id="A0A198GPU7"/>
<dbReference type="OrthoDB" id="9794530at2"/>
<dbReference type="PATRIC" id="fig|1354337.4.peg.157"/>
<evidence type="ECO:0000256" key="4">
    <source>
        <dbReference type="ARBA" id="ARBA00023306"/>
    </source>
</evidence>
<evidence type="ECO:0000256" key="6">
    <source>
        <dbReference type="HAMAP-Rule" id="MF_00267"/>
    </source>
</evidence>
<feature type="domain" description="Septum formation inhibitor MinC C-terminal" evidence="7">
    <location>
        <begin position="135"/>
        <end position="236"/>
    </location>
</feature>
<dbReference type="InterPro" id="IPR016098">
    <property type="entry name" value="CAP/MinC_C"/>
</dbReference>
<evidence type="ECO:0000313" key="10">
    <source>
        <dbReference type="Proteomes" id="UP000094023"/>
    </source>
</evidence>
<comment type="similarity">
    <text evidence="1 6">Belongs to the MinC family.</text>
</comment>
<comment type="function">
    <text evidence="5 6">Cell division inhibitor that blocks the formation of polar Z ring septums. Rapidly oscillates between the poles of the cell to destabilize FtsZ filaments that have formed before they mature into polar Z rings. Prevents FtsZ polymerization.</text>
</comment>
<dbReference type="STRING" id="1354337.M983_0150"/>
<dbReference type="InterPro" id="IPR007874">
    <property type="entry name" value="MinC_N"/>
</dbReference>
<dbReference type="GO" id="GO:0051302">
    <property type="term" value="P:regulation of cell division"/>
    <property type="evidence" value="ECO:0007669"/>
    <property type="project" value="InterPro"/>
</dbReference>
<evidence type="ECO:0000256" key="2">
    <source>
        <dbReference type="ARBA" id="ARBA00022618"/>
    </source>
</evidence>
<dbReference type="EMBL" id="LXEN01000007">
    <property type="protein sequence ID" value="OAT38885.1"/>
    <property type="molecule type" value="Genomic_DNA"/>
</dbReference>
<dbReference type="Pfam" id="PF05209">
    <property type="entry name" value="MinC_N"/>
    <property type="match status" value="1"/>
</dbReference>
<dbReference type="Gene3D" id="3.30.70.260">
    <property type="match status" value="1"/>
</dbReference>
<dbReference type="HAMAP" id="MF_00267">
    <property type="entry name" value="MinC"/>
    <property type="match status" value="1"/>
</dbReference>
<name>A0A198GPU7_9GAMM</name>
<dbReference type="GO" id="GO:0000902">
    <property type="term" value="P:cell morphogenesis"/>
    <property type="evidence" value="ECO:0007669"/>
    <property type="project" value="InterPro"/>
</dbReference>
<keyword evidence="3 6" id="KW-0717">Septation</keyword>
<dbReference type="PANTHER" id="PTHR34108:SF1">
    <property type="entry name" value="SEPTUM SITE-DETERMINING PROTEIN MINC"/>
    <property type="match status" value="1"/>
</dbReference>
<dbReference type="Pfam" id="PF03775">
    <property type="entry name" value="MinC_C"/>
    <property type="match status" value="1"/>
</dbReference>
<keyword evidence="2 6" id="KW-0132">Cell division</keyword>
<dbReference type="Gene3D" id="2.160.20.70">
    <property type="match status" value="1"/>
</dbReference>
<dbReference type="RefSeq" id="WP_066745521.1">
    <property type="nucleotide sequence ID" value="NZ_LXEN01000007.1"/>
</dbReference>
<organism evidence="9 10">
    <name type="scientific">Proteus myxofaciens ATCC 19692</name>
    <dbReference type="NCBI Taxonomy" id="1354337"/>
    <lineage>
        <taxon>Bacteria</taxon>
        <taxon>Pseudomonadati</taxon>
        <taxon>Pseudomonadota</taxon>
        <taxon>Gammaproteobacteria</taxon>
        <taxon>Enterobacterales</taxon>
        <taxon>Morganellaceae</taxon>
        <taxon>Proteus</taxon>
    </lineage>
</organism>
<comment type="caution">
    <text evidence="9">The sequence shown here is derived from an EMBL/GenBank/DDBJ whole genome shotgun (WGS) entry which is preliminary data.</text>
</comment>
<evidence type="ECO:0000256" key="1">
    <source>
        <dbReference type="ARBA" id="ARBA00006291"/>
    </source>
</evidence>
<protein>
    <recommendedName>
        <fullName evidence="6">Probable septum site-determining protein MinC</fullName>
    </recommendedName>
</protein>
<dbReference type="Proteomes" id="UP000094023">
    <property type="component" value="Unassembled WGS sequence"/>
</dbReference>
<keyword evidence="10" id="KW-1185">Reference proteome</keyword>
<dbReference type="InterPro" id="IPR013033">
    <property type="entry name" value="MinC"/>
</dbReference>
<dbReference type="InterPro" id="IPR036145">
    <property type="entry name" value="MinC_C_sf"/>
</dbReference>
<evidence type="ECO:0000256" key="3">
    <source>
        <dbReference type="ARBA" id="ARBA00023210"/>
    </source>
</evidence>